<feature type="domain" description="Peptidase C1A papain C-terminal" evidence="2">
    <location>
        <begin position="67"/>
        <end position="297"/>
    </location>
</feature>
<dbReference type="PROSITE" id="PS00639">
    <property type="entry name" value="THIOL_PROTEASE_HIS"/>
    <property type="match status" value="1"/>
</dbReference>
<dbReference type="STRING" id="1764295.A0A5B8MQM7"/>
<dbReference type="OrthoDB" id="190265at2759"/>
<dbReference type="InterPro" id="IPR000668">
    <property type="entry name" value="Peptidase_C1A_C"/>
</dbReference>
<accession>A0A5B8MQM7</accession>
<gene>
    <name evidence="3" type="ORF">A3770_08p52940</name>
</gene>
<dbReference type="Gene3D" id="3.90.70.10">
    <property type="entry name" value="Cysteine proteinases"/>
    <property type="match status" value="1"/>
</dbReference>
<reference evidence="3 4" key="1">
    <citation type="submission" date="2018-07" db="EMBL/GenBank/DDBJ databases">
        <title>The complete nuclear genome of the prasinophyte Chloropicon primus (CCMP1205).</title>
        <authorList>
            <person name="Pombert J.-F."/>
            <person name="Otis C."/>
            <person name="Turmel M."/>
            <person name="Lemieux C."/>
        </authorList>
    </citation>
    <scope>NUCLEOTIDE SEQUENCE [LARGE SCALE GENOMIC DNA]</scope>
    <source>
        <strain evidence="3 4">CCMP1205</strain>
    </source>
</reference>
<evidence type="ECO:0000313" key="4">
    <source>
        <dbReference type="Proteomes" id="UP000316726"/>
    </source>
</evidence>
<dbReference type="EMBL" id="CP031041">
    <property type="protein sequence ID" value="QDZ22776.1"/>
    <property type="molecule type" value="Genomic_DNA"/>
</dbReference>
<dbReference type="SUPFAM" id="SSF54001">
    <property type="entry name" value="Cysteine proteinases"/>
    <property type="match status" value="1"/>
</dbReference>
<dbReference type="InterPro" id="IPR025660">
    <property type="entry name" value="Pept_his_AS"/>
</dbReference>
<dbReference type="AlphaFoldDB" id="A0A5B8MQM7"/>
<dbReference type="PROSITE" id="PS00139">
    <property type="entry name" value="THIOL_PROTEASE_CYS"/>
    <property type="match status" value="1"/>
</dbReference>
<protein>
    <submittedName>
        <fullName evidence="3">Cathepsin B cysteine protease</fullName>
    </submittedName>
</protein>
<dbReference type="InterPro" id="IPR013128">
    <property type="entry name" value="Peptidase_C1A"/>
</dbReference>
<evidence type="ECO:0000259" key="2">
    <source>
        <dbReference type="SMART" id="SM00645"/>
    </source>
</evidence>
<dbReference type="Proteomes" id="UP000316726">
    <property type="component" value="Chromosome 8"/>
</dbReference>
<dbReference type="InterPro" id="IPR038765">
    <property type="entry name" value="Papain-like_cys_pep_sf"/>
</dbReference>
<sequence>MAAIDPIKVLAHNRAENVTWVAGQNEFFEGMTFQDAKKLMGARLDLSDEEKSMQPTKSFDHIRDEDIPDSFDAREQWPGLIGAIRNQERCGSCWAFGAVESLADRFAIATNGKVNVTLSPEDLVSCDDLSFGCKGGLVNLAWLYLEEHGVVTETCMEYLAGDGRPIQCPKDWEHATRCPDSGEKPIRYKAKNYYRLSTVADIQKAIMTGGPVEAGFLVYQSFFGYKEGVYQRAWWDFGDLLAGGHAVKIVGWGVDNSVPYWLIANSWGDYWGNLHGYFKIKRGVNECFIEESVYAGDALV</sequence>
<dbReference type="PRINTS" id="PR00705">
    <property type="entry name" value="PAPAIN"/>
</dbReference>
<keyword evidence="4" id="KW-1185">Reference proteome</keyword>
<name>A0A5B8MQM7_9CHLO</name>
<dbReference type="InterPro" id="IPR000169">
    <property type="entry name" value="Pept_cys_AS"/>
</dbReference>
<dbReference type="CDD" id="cd02620">
    <property type="entry name" value="Peptidase_C1A_CathepsinB"/>
    <property type="match status" value="1"/>
</dbReference>
<dbReference type="GO" id="GO:0006508">
    <property type="term" value="P:proteolysis"/>
    <property type="evidence" value="ECO:0007669"/>
    <property type="project" value="UniProtKB-KW"/>
</dbReference>
<keyword evidence="3" id="KW-0645">Protease</keyword>
<proteinExistence type="inferred from homology"/>
<evidence type="ECO:0000313" key="3">
    <source>
        <dbReference type="EMBL" id="QDZ22776.1"/>
    </source>
</evidence>
<dbReference type="SMART" id="SM00645">
    <property type="entry name" value="Pept_C1"/>
    <property type="match status" value="1"/>
</dbReference>
<dbReference type="Pfam" id="PF00112">
    <property type="entry name" value="Peptidase_C1"/>
    <property type="match status" value="1"/>
</dbReference>
<comment type="similarity">
    <text evidence="1">Belongs to the peptidase C1 family.</text>
</comment>
<dbReference type="GO" id="GO:0008234">
    <property type="term" value="F:cysteine-type peptidase activity"/>
    <property type="evidence" value="ECO:0007669"/>
    <property type="project" value="InterPro"/>
</dbReference>
<organism evidence="3 4">
    <name type="scientific">Chloropicon primus</name>
    <dbReference type="NCBI Taxonomy" id="1764295"/>
    <lineage>
        <taxon>Eukaryota</taxon>
        <taxon>Viridiplantae</taxon>
        <taxon>Chlorophyta</taxon>
        <taxon>Chloropicophyceae</taxon>
        <taxon>Chloropicales</taxon>
        <taxon>Chloropicaceae</taxon>
        <taxon>Chloropicon</taxon>
    </lineage>
</organism>
<dbReference type="PANTHER" id="PTHR12411">
    <property type="entry name" value="CYSTEINE PROTEASE FAMILY C1-RELATED"/>
    <property type="match status" value="1"/>
</dbReference>
<evidence type="ECO:0000256" key="1">
    <source>
        <dbReference type="ARBA" id="ARBA00008455"/>
    </source>
</evidence>
<keyword evidence="3" id="KW-0378">Hydrolase</keyword>